<dbReference type="InterPro" id="IPR001516">
    <property type="entry name" value="Proton_antipo_N"/>
</dbReference>
<feature type="transmembrane region" description="Helical" evidence="8">
    <location>
        <begin position="279"/>
        <end position="300"/>
    </location>
</feature>
<dbReference type="GO" id="GO:0016020">
    <property type="term" value="C:membrane"/>
    <property type="evidence" value="ECO:0007669"/>
    <property type="project" value="UniProtKB-SubCell"/>
</dbReference>
<comment type="subcellular location">
    <subcellularLocation>
        <location evidence="1">Membrane</location>
        <topology evidence="1">Multi-pass membrane protein</topology>
    </subcellularLocation>
</comment>
<dbReference type="PANTHER" id="PTHR42829">
    <property type="entry name" value="NADH-UBIQUINONE OXIDOREDUCTASE CHAIN 5"/>
    <property type="match status" value="1"/>
</dbReference>
<feature type="domain" description="NADH-Ubiquinone oxidoreductase (complex I) chain 5 N-terminal" evidence="10">
    <location>
        <begin position="53"/>
        <end position="92"/>
    </location>
</feature>
<evidence type="ECO:0000256" key="1">
    <source>
        <dbReference type="ARBA" id="ARBA00004141"/>
    </source>
</evidence>
<organism evidence="11">
    <name type="scientific">Sinonovacula constricta</name>
    <name type="common">Razor clam</name>
    <dbReference type="NCBI Taxonomy" id="98310"/>
    <lineage>
        <taxon>Eukaryota</taxon>
        <taxon>Metazoa</taxon>
        <taxon>Spiralia</taxon>
        <taxon>Lophotrochozoa</taxon>
        <taxon>Mollusca</taxon>
        <taxon>Bivalvia</taxon>
        <taxon>Autobranchia</taxon>
        <taxon>Heteroconchia</taxon>
        <taxon>Euheterodonta</taxon>
        <taxon>Imparidentia</taxon>
        <taxon>Neoheterodontei</taxon>
        <taxon>Cardiida</taxon>
        <taxon>Tellinoidea</taxon>
        <taxon>Solecurtidae</taxon>
        <taxon>Sinonovacula</taxon>
    </lineage>
</organism>
<feature type="transmembrane region" description="Helical" evidence="8">
    <location>
        <begin position="214"/>
        <end position="232"/>
    </location>
</feature>
<feature type="transmembrane region" description="Helical" evidence="8">
    <location>
        <begin position="562"/>
        <end position="585"/>
    </location>
</feature>
<evidence type="ECO:0000313" key="12">
    <source>
        <dbReference type="EMBL" id="AEV94317.1"/>
    </source>
</evidence>
<geneLocation type="mitochondrion" evidence="11"/>
<evidence type="ECO:0000256" key="5">
    <source>
        <dbReference type="ARBA" id="ARBA00022989"/>
    </source>
</evidence>
<keyword evidence="8" id="KW-0830">Ubiquinone</keyword>
<evidence type="ECO:0000256" key="3">
    <source>
        <dbReference type="ARBA" id="ARBA00021096"/>
    </source>
</evidence>
<sequence>MGLKLCSSLKASIFLFIIDFVILLFGVYFVSHYGEIVLEYNFGHYLFSGFIGFPVIIDWVSIIVSLIVVLVSASVMMFSSFYMSEETYLSRFTWLVMLFVVSMIFLIFIPNLVGLMIGWDGLGLVSFVLVMYYQDKKSLGSAMITFLSNRIGDAFFIMAIGASSFLGSWHFLDLSEIELSIMIIGLVVVGSMTKSAQIPFSAWLPAAMTAPTPVSALVHSSTLVTAGVYVIFRFSDSMSSSWSFFLLCVSSMTLLMAGLGAGFEVDLKKVIALSTLSQLGMMMLVLSVGGYFICIFHLVVHAMFKALMFMCAGFFIYTSGGIQDSRYLSSLWVKYPFVSSWMGVSCLSLMGLPFMGGFYSKDLILELCLTWGMSWFGVFMIMGPTFCTAFYSVRLLSRLFNRVDVSPCCFFPLENWKIFLCTTILGLGGIFGGVILQLLVPFFNSFTYMGFFMKIITPVSVLLGAMFSFGVSSKSFTGWDMEKWLGTAWISKYYLVVLDLLSSLWFLMLFSGRPISCWTLVKGSELEVVMEKSWGKAVVANENFFSSWGYLKVGEVSKDFKYLLLPVVFSGVIFIVFLSSLFSLYL</sequence>
<dbReference type="GO" id="GO:0042773">
    <property type="term" value="P:ATP synthesis coupled electron transport"/>
    <property type="evidence" value="ECO:0007669"/>
    <property type="project" value="InterPro"/>
</dbReference>
<dbReference type="PRINTS" id="PR01434">
    <property type="entry name" value="NADHDHGNASE5"/>
</dbReference>
<dbReference type="GO" id="GO:0003954">
    <property type="term" value="F:NADH dehydrogenase activity"/>
    <property type="evidence" value="ECO:0007669"/>
    <property type="project" value="TreeGrafter"/>
</dbReference>
<comment type="similarity">
    <text evidence="8">Belongs to the complex I subunit 5 family.</text>
</comment>
<keyword evidence="8" id="KW-0813">Transport</keyword>
<feature type="transmembrane region" description="Helical" evidence="8">
    <location>
        <begin position="88"/>
        <end position="109"/>
    </location>
</feature>
<dbReference type="EMBL" id="EU880278">
    <property type="protein sequence ID" value="ACF41612.1"/>
    <property type="molecule type" value="Genomic_DNA"/>
</dbReference>
<dbReference type="EC" id="7.1.1.2" evidence="2 8"/>
<dbReference type="InterPro" id="IPR001750">
    <property type="entry name" value="ND/Mrp_TM"/>
</dbReference>
<feature type="transmembrane region" description="Helical" evidence="8">
    <location>
        <begin position="451"/>
        <end position="472"/>
    </location>
</feature>
<keyword evidence="8 11" id="KW-0496">Mitochondrion</keyword>
<evidence type="ECO:0000259" key="9">
    <source>
        <dbReference type="Pfam" id="PF00361"/>
    </source>
</evidence>
<name>B5AYE5_SINCO</name>
<dbReference type="PANTHER" id="PTHR42829:SF2">
    <property type="entry name" value="NADH-UBIQUINONE OXIDOREDUCTASE CHAIN 5"/>
    <property type="match status" value="1"/>
</dbReference>
<feature type="transmembrane region" description="Helical" evidence="8">
    <location>
        <begin position="493"/>
        <end position="512"/>
    </location>
</feature>
<feature type="transmembrane region" description="Helical" evidence="8">
    <location>
        <begin position="375"/>
        <end position="397"/>
    </location>
</feature>
<evidence type="ECO:0000256" key="8">
    <source>
        <dbReference type="RuleBase" id="RU003404"/>
    </source>
</evidence>
<accession>B5AYE5</accession>
<evidence type="ECO:0000256" key="7">
    <source>
        <dbReference type="ARBA" id="ARBA00049551"/>
    </source>
</evidence>
<keyword evidence="4 8" id="KW-0812">Transmembrane</keyword>
<feature type="transmembrane region" description="Helical" evidence="8">
    <location>
        <begin position="244"/>
        <end position="267"/>
    </location>
</feature>
<proteinExistence type="inferred from homology"/>
<feature type="transmembrane region" description="Helical" evidence="8">
    <location>
        <begin position="51"/>
        <end position="76"/>
    </location>
</feature>
<feature type="domain" description="NADH:quinone oxidoreductase/Mrp antiporter transmembrane" evidence="9">
    <location>
        <begin position="111"/>
        <end position="381"/>
    </location>
</feature>
<feature type="transmembrane region" description="Helical" evidence="8">
    <location>
        <begin position="418"/>
        <end position="439"/>
    </location>
</feature>
<dbReference type="InterPro" id="IPR003945">
    <property type="entry name" value="NU5C-like"/>
</dbReference>
<dbReference type="Pfam" id="PF00361">
    <property type="entry name" value="Proton_antipo_M"/>
    <property type="match status" value="1"/>
</dbReference>
<feature type="transmembrane region" description="Helical" evidence="8">
    <location>
        <begin position="335"/>
        <end position="355"/>
    </location>
</feature>
<evidence type="ECO:0000259" key="10">
    <source>
        <dbReference type="Pfam" id="PF00662"/>
    </source>
</evidence>
<dbReference type="GO" id="GO:0015990">
    <property type="term" value="P:electron transport coupled proton transport"/>
    <property type="evidence" value="ECO:0007669"/>
    <property type="project" value="TreeGrafter"/>
</dbReference>
<reference evidence="12" key="2">
    <citation type="submission" date="2011-07" db="EMBL/GenBank/DDBJ databases">
        <title>The complete mitochondrial genomes of six heterodont bivalves (Tellinoidea and Solenoidea): extensive gene rearrangements and phylogenetic implications.</title>
        <authorList>
            <person name="Yuan Y."/>
            <person name="Li Q."/>
        </authorList>
    </citation>
    <scope>NUCLEOTIDE SEQUENCE</scope>
</reference>
<reference evidence="11" key="1">
    <citation type="submission" date="2008-07" db="EMBL/GenBank/DDBJ databases">
        <title>Complete DNA Sequence of the Mitochondrial Genome of Sinonovacula constricta (Bivalvia: Veneroida).</title>
        <authorList>
            <person name="Zheng R.L."/>
            <person name="Jia L.L."/>
        </authorList>
    </citation>
    <scope>NUCLEOTIDE SEQUENCE</scope>
</reference>
<comment type="function">
    <text evidence="8">Core subunit of the mitochondrial membrane respiratory chain NADH dehydrogenase (Complex I) which catalyzes electron transfer from NADH through the respiratory chain, using ubiquinone as an electron acceptor. Essential for the catalytic activity and assembly of complex I.</text>
</comment>
<feature type="transmembrane region" description="Helical" evidence="8">
    <location>
        <begin position="177"/>
        <end position="193"/>
    </location>
</feature>
<feature type="transmembrane region" description="Helical" evidence="8">
    <location>
        <begin position="154"/>
        <end position="171"/>
    </location>
</feature>
<comment type="catalytic activity">
    <reaction evidence="7 8">
        <text>a ubiquinone + NADH + 5 H(+)(in) = a ubiquinol + NAD(+) + 4 H(+)(out)</text>
        <dbReference type="Rhea" id="RHEA:29091"/>
        <dbReference type="Rhea" id="RHEA-COMP:9565"/>
        <dbReference type="Rhea" id="RHEA-COMP:9566"/>
        <dbReference type="ChEBI" id="CHEBI:15378"/>
        <dbReference type="ChEBI" id="CHEBI:16389"/>
        <dbReference type="ChEBI" id="CHEBI:17976"/>
        <dbReference type="ChEBI" id="CHEBI:57540"/>
        <dbReference type="ChEBI" id="CHEBI:57945"/>
        <dbReference type="EC" id="7.1.1.2"/>
    </reaction>
</comment>
<evidence type="ECO:0000313" key="11">
    <source>
        <dbReference type="EMBL" id="ACF41612.1"/>
    </source>
</evidence>
<protein>
    <recommendedName>
        <fullName evidence="3 8">NADH-ubiquinone oxidoreductase chain 5</fullName>
        <ecNumber evidence="2 8">7.1.1.2</ecNumber>
    </recommendedName>
</protein>
<keyword evidence="8" id="KW-0520">NAD</keyword>
<evidence type="ECO:0000256" key="6">
    <source>
        <dbReference type="ARBA" id="ARBA00023136"/>
    </source>
</evidence>
<keyword evidence="5 8" id="KW-1133">Transmembrane helix</keyword>
<dbReference type="GO" id="GO:0008137">
    <property type="term" value="F:NADH dehydrogenase (ubiquinone) activity"/>
    <property type="evidence" value="ECO:0007669"/>
    <property type="project" value="UniProtKB-EC"/>
</dbReference>
<dbReference type="AlphaFoldDB" id="B5AYE5"/>
<keyword evidence="6 8" id="KW-0472">Membrane</keyword>
<dbReference type="Pfam" id="PF00662">
    <property type="entry name" value="Proton_antipo_N"/>
    <property type="match status" value="1"/>
</dbReference>
<dbReference type="EMBL" id="JN398366">
    <property type="protein sequence ID" value="AEV94317.1"/>
    <property type="molecule type" value="Genomic_DNA"/>
</dbReference>
<evidence type="ECO:0000256" key="4">
    <source>
        <dbReference type="ARBA" id="ARBA00022692"/>
    </source>
</evidence>
<gene>
    <name evidence="11" type="primary">nad5</name>
</gene>
<feature type="transmembrane region" description="Helical" evidence="8">
    <location>
        <begin position="12"/>
        <end position="31"/>
    </location>
</feature>
<evidence type="ECO:0000256" key="2">
    <source>
        <dbReference type="ARBA" id="ARBA00012944"/>
    </source>
</evidence>